<evidence type="ECO:0000313" key="9">
    <source>
        <dbReference type="EMBL" id="RII42042.1"/>
    </source>
</evidence>
<dbReference type="GO" id="GO:0005886">
    <property type="term" value="C:plasma membrane"/>
    <property type="evidence" value="ECO:0007669"/>
    <property type="project" value="UniProtKB-SubCell"/>
</dbReference>
<dbReference type="InterPro" id="IPR035906">
    <property type="entry name" value="MetI-like_sf"/>
</dbReference>
<feature type="domain" description="ABC transmembrane type-1" evidence="8">
    <location>
        <begin position="76"/>
        <end position="170"/>
    </location>
</feature>
<evidence type="ECO:0000256" key="5">
    <source>
        <dbReference type="ARBA" id="ARBA00022989"/>
    </source>
</evidence>
<keyword evidence="4 7" id="KW-0812">Transmembrane</keyword>
<comment type="subcellular location">
    <subcellularLocation>
        <location evidence="1 7">Cell membrane</location>
        <topology evidence="1 7">Multi-pass membrane protein</topology>
    </subcellularLocation>
</comment>
<comment type="caution">
    <text evidence="9">The sequence shown here is derived from an EMBL/GenBank/DDBJ whole genome shotgun (WGS) entry which is preliminary data.</text>
</comment>
<evidence type="ECO:0000256" key="7">
    <source>
        <dbReference type="RuleBase" id="RU363032"/>
    </source>
</evidence>
<name>A0A399JDD2_9MICC</name>
<evidence type="ECO:0000256" key="4">
    <source>
        <dbReference type="ARBA" id="ARBA00022692"/>
    </source>
</evidence>
<gene>
    <name evidence="9" type="ORF">DWB68_09345</name>
</gene>
<evidence type="ECO:0000256" key="6">
    <source>
        <dbReference type="ARBA" id="ARBA00023136"/>
    </source>
</evidence>
<dbReference type="InterPro" id="IPR050366">
    <property type="entry name" value="BP-dependent_transpt_permease"/>
</dbReference>
<dbReference type="AlphaFoldDB" id="A0A399JDD2"/>
<accession>A0A399JDD2</accession>
<keyword evidence="6 7" id="KW-0472">Membrane</keyword>
<keyword evidence="10" id="KW-1185">Reference proteome</keyword>
<evidence type="ECO:0000256" key="1">
    <source>
        <dbReference type="ARBA" id="ARBA00004651"/>
    </source>
</evidence>
<evidence type="ECO:0000259" key="8">
    <source>
        <dbReference type="PROSITE" id="PS50928"/>
    </source>
</evidence>
<protein>
    <submittedName>
        <fullName evidence="9">ABC transporter permease subunit</fullName>
    </submittedName>
</protein>
<keyword evidence="5 7" id="KW-1133">Transmembrane helix</keyword>
<keyword evidence="3" id="KW-1003">Cell membrane</keyword>
<sequence length="170" mass="17266">MARRRPSAPLTVAVSALIVLVVFVCALLHGVLNPLAMEQDTRLGSVGIGVWGHALGTDQLGRDVLALLGAGALSAVAGPLVVAVGSMLIGLLLGGLAGYRGGFADGVVSRYADLVLALPAILLAIVVAGVLGGGYWVTVLVLVVLFSPSDVRLVRGAVMEQMSGSSQMRV</sequence>
<evidence type="ECO:0000256" key="2">
    <source>
        <dbReference type="ARBA" id="ARBA00022448"/>
    </source>
</evidence>
<feature type="transmembrane region" description="Helical" evidence="7">
    <location>
        <begin position="12"/>
        <end position="32"/>
    </location>
</feature>
<dbReference type="PANTHER" id="PTHR43386:SF1">
    <property type="entry name" value="D,D-DIPEPTIDE TRANSPORT SYSTEM PERMEASE PROTEIN DDPC-RELATED"/>
    <property type="match status" value="1"/>
</dbReference>
<organism evidence="9 10">
    <name type="scientific">Galactobacter valiniphilus</name>
    <dbReference type="NCBI Taxonomy" id="2676122"/>
    <lineage>
        <taxon>Bacteria</taxon>
        <taxon>Bacillati</taxon>
        <taxon>Actinomycetota</taxon>
        <taxon>Actinomycetes</taxon>
        <taxon>Micrococcales</taxon>
        <taxon>Micrococcaceae</taxon>
        <taxon>Galactobacter</taxon>
    </lineage>
</organism>
<dbReference type="Proteomes" id="UP000265419">
    <property type="component" value="Unassembled WGS sequence"/>
</dbReference>
<reference evidence="9 10" key="1">
    <citation type="submission" date="2018-07" db="EMBL/GenBank/DDBJ databases">
        <title>Arthrobacter sp. nov., isolated from raw cow's milk with high bacterial count.</title>
        <authorList>
            <person name="Hahne J."/>
            <person name="Isele D."/>
            <person name="Lipski A."/>
        </authorList>
    </citation>
    <scope>NUCLEOTIDE SEQUENCE [LARGE SCALE GENOMIC DNA]</scope>
    <source>
        <strain evidence="9 10">JZ R-35</strain>
    </source>
</reference>
<dbReference type="PROSITE" id="PS50928">
    <property type="entry name" value="ABC_TM1"/>
    <property type="match status" value="1"/>
</dbReference>
<evidence type="ECO:0000313" key="10">
    <source>
        <dbReference type="Proteomes" id="UP000265419"/>
    </source>
</evidence>
<dbReference type="PANTHER" id="PTHR43386">
    <property type="entry name" value="OLIGOPEPTIDE TRANSPORT SYSTEM PERMEASE PROTEIN APPC"/>
    <property type="match status" value="1"/>
</dbReference>
<dbReference type="SUPFAM" id="SSF161098">
    <property type="entry name" value="MetI-like"/>
    <property type="match status" value="1"/>
</dbReference>
<dbReference type="Pfam" id="PF00528">
    <property type="entry name" value="BPD_transp_1"/>
    <property type="match status" value="1"/>
</dbReference>
<comment type="similarity">
    <text evidence="7">Belongs to the binding-protein-dependent transport system permease family.</text>
</comment>
<dbReference type="InterPro" id="IPR000515">
    <property type="entry name" value="MetI-like"/>
</dbReference>
<dbReference type="EMBL" id="QQXK01000017">
    <property type="protein sequence ID" value="RII42042.1"/>
    <property type="molecule type" value="Genomic_DNA"/>
</dbReference>
<proteinExistence type="inferred from homology"/>
<feature type="transmembrane region" description="Helical" evidence="7">
    <location>
        <begin position="64"/>
        <end position="93"/>
    </location>
</feature>
<evidence type="ECO:0000256" key="3">
    <source>
        <dbReference type="ARBA" id="ARBA00022475"/>
    </source>
</evidence>
<dbReference type="GO" id="GO:0055085">
    <property type="term" value="P:transmembrane transport"/>
    <property type="evidence" value="ECO:0007669"/>
    <property type="project" value="InterPro"/>
</dbReference>
<feature type="transmembrane region" description="Helical" evidence="7">
    <location>
        <begin position="114"/>
        <end position="146"/>
    </location>
</feature>
<keyword evidence="2 7" id="KW-0813">Transport</keyword>